<evidence type="ECO:0000256" key="7">
    <source>
        <dbReference type="SAM" id="MobiDB-lite"/>
    </source>
</evidence>
<evidence type="ECO:0000256" key="6">
    <source>
        <dbReference type="ARBA" id="ARBA00023136"/>
    </source>
</evidence>
<evidence type="ECO:0000256" key="4">
    <source>
        <dbReference type="ARBA" id="ARBA00022692"/>
    </source>
</evidence>
<proteinExistence type="inferred from homology"/>
<feature type="transmembrane region" description="Helical" evidence="8">
    <location>
        <begin position="106"/>
        <end position="123"/>
    </location>
</feature>
<keyword evidence="10" id="KW-1185">Reference proteome</keyword>
<comment type="similarity">
    <text evidence="2">Belongs to the DoxX family.</text>
</comment>
<evidence type="ECO:0000256" key="8">
    <source>
        <dbReference type="SAM" id="Phobius"/>
    </source>
</evidence>
<accession>Q7TUM8</accession>
<evidence type="ECO:0000256" key="3">
    <source>
        <dbReference type="ARBA" id="ARBA00022475"/>
    </source>
</evidence>
<evidence type="ECO:0000313" key="10">
    <source>
        <dbReference type="Proteomes" id="UP000001423"/>
    </source>
</evidence>
<protein>
    <submittedName>
        <fullName evidence="9">Possible Photosystem II reaction centre T prot</fullName>
    </submittedName>
</protein>
<comment type="subcellular location">
    <subcellularLocation>
        <location evidence="1">Cell membrane</location>
        <topology evidence="1">Multi-pass membrane protein</topology>
    </subcellularLocation>
</comment>
<dbReference type="AlphaFoldDB" id="Q7TUM8"/>
<evidence type="ECO:0000256" key="5">
    <source>
        <dbReference type="ARBA" id="ARBA00022989"/>
    </source>
</evidence>
<feature type="transmembrane region" description="Helical" evidence="8">
    <location>
        <begin position="147"/>
        <end position="167"/>
    </location>
</feature>
<dbReference type="EMBL" id="BX548175">
    <property type="protein sequence ID" value="CAE22031.1"/>
    <property type="molecule type" value="Genomic_DNA"/>
</dbReference>
<dbReference type="KEGG" id="pmt:PMT_1856"/>
<organism evidence="9 10">
    <name type="scientific">Prochlorococcus marinus (strain MIT 9313)</name>
    <dbReference type="NCBI Taxonomy" id="74547"/>
    <lineage>
        <taxon>Bacteria</taxon>
        <taxon>Bacillati</taxon>
        <taxon>Cyanobacteriota</taxon>
        <taxon>Cyanophyceae</taxon>
        <taxon>Synechococcales</taxon>
        <taxon>Prochlorococcaceae</taxon>
        <taxon>Prochlorococcus</taxon>
    </lineage>
</organism>
<gene>
    <name evidence="9" type="ordered locus">PMT_1856</name>
</gene>
<feature type="region of interest" description="Disordered" evidence="7">
    <location>
        <begin position="1"/>
        <end position="23"/>
    </location>
</feature>
<evidence type="ECO:0000256" key="1">
    <source>
        <dbReference type="ARBA" id="ARBA00004651"/>
    </source>
</evidence>
<feature type="transmembrane region" description="Helical" evidence="8">
    <location>
        <begin position="81"/>
        <end position="99"/>
    </location>
</feature>
<dbReference type="Proteomes" id="UP000001423">
    <property type="component" value="Chromosome"/>
</dbReference>
<dbReference type="HOGENOM" id="CLU_058421_6_0_3"/>
<dbReference type="eggNOG" id="COG2259">
    <property type="taxonomic scope" value="Bacteria"/>
</dbReference>
<dbReference type="InterPro" id="IPR051907">
    <property type="entry name" value="DoxX-like_oxidoreductase"/>
</dbReference>
<keyword evidence="4 8" id="KW-0812">Transmembrane</keyword>
<dbReference type="GO" id="GO:0005886">
    <property type="term" value="C:plasma membrane"/>
    <property type="evidence" value="ECO:0007669"/>
    <property type="project" value="UniProtKB-SubCell"/>
</dbReference>
<dbReference type="InterPro" id="IPR032808">
    <property type="entry name" value="DoxX"/>
</dbReference>
<name>Q7TUM8_PROMM</name>
<evidence type="ECO:0000256" key="2">
    <source>
        <dbReference type="ARBA" id="ARBA00006679"/>
    </source>
</evidence>
<dbReference type="Pfam" id="PF07681">
    <property type="entry name" value="DoxX"/>
    <property type="match status" value="1"/>
</dbReference>
<sequence>MVMMAGSETPKAKGSDSDLGPQASSSSESINYFSEFGILILRLGVSILMVHNGLEKLQNPEGFSEFVISQHLNFLPGDPMLWTYAAALTEIICPIGIAFGLATRLCALGLLSTMAFAITYHLFDTGLQGFPFAVVENHSYAFELSGVYATTFFYLLCAGPGRISLAARNKAKANSVRMKLIKEINKVKI</sequence>
<keyword evidence="5 8" id="KW-1133">Transmembrane helix</keyword>
<evidence type="ECO:0000313" key="9">
    <source>
        <dbReference type="EMBL" id="CAE22031.1"/>
    </source>
</evidence>
<reference evidence="9 10" key="1">
    <citation type="journal article" date="2003" name="Nature">
        <title>Genome divergence in two Prochlorococcus ecotypes reflects oceanic niche differentiation.</title>
        <authorList>
            <person name="Rocap G."/>
            <person name="Larimer F.W."/>
            <person name="Lamerdin J.E."/>
            <person name="Malfatti S."/>
            <person name="Chain P."/>
            <person name="Ahlgren N.A."/>
            <person name="Arellano A."/>
            <person name="Coleman M."/>
            <person name="Hauser L."/>
            <person name="Hess W.R."/>
            <person name="Johnson Z.I."/>
            <person name="Land M.L."/>
            <person name="Lindell D."/>
            <person name="Post A.F."/>
            <person name="Regala W."/>
            <person name="Shah M."/>
            <person name="Shaw S.L."/>
            <person name="Steglich C."/>
            <person name="Sullivan M.B."/>
            <person name="Ting C.S."/>
            <person name="Tolonen A."/>
            <person name="Webb E.A."/>
            <person name="Zinser E.R."/>
            <person name="Chisholm S.W."/>
        </authorList>
    </citation>
    <scope>NUCLEOTIDE SEQUENCE [LARGE SCALE GENOMIC DNA]</scope>
    <source>
        <strain evidence="10">MIT 9313</strain>
    </source>
</reference>
<dbReference type="PANTHER" id="PTHR33452:SF1">
    <property type="entry name" value="INNER MEMBRANE PROTEIN YPHA-RELATED"/>
    <property type="match status" value="1"/>
</dbReference>
<dbReference type="PANTHER" id="PTHR33452">
    <property type="entry name" value="OXIDOREDUCTASE CATD-RELATED"/>
    <property type="match status" value="1"/>
</dbReference>
<keyword evidence="6 8" id="KW-0472">Membrane</keyword>
<keyword evidence="3" id="KW-1003">Cell membrane</keyword>